<evidence type="ECO:0000313" key="1">
    <source>
        <dbReference type="EMBL" id="KAK8956967.1"/>
    </source>
</evidence>
<name>A0AAP0C0H3_9ASPA</name>
<evidence type="ECO:0000313" key="2">
    <source>
        <dbReference type="Proteomes" id="UP001418222"/>
    </source>
</evidence>
<organism evidence="1 2">
    <name type="scientific">Platanthera zijinensis</name>
    <dbReference type="NCBI Taxonomy" id="2320716"/>
    <lineage>
        <taxon>Eukaryota</taxon>
        <taxon>Viridiplantae</taxon>
        <taxon>Streptophyta</taxon>
        <taxon>Embryophyta</taxon>
        <taxon>Tracheophyta</taxon>
        <taxon>Spermatophyta</taxon>
        <taxon>Magnoliopsida</taxon>
        <taxon>Liliopsida</taxon>
        <taxon>Asparagales</taxon>
        <taxon>Orchidaceae</taxon>
        <taxon>Orchidoideae</taxon>
        <taxon>Orchideae</taxon>
        <taxon>Orchidinae</taxon>
        <taxon>Platanthera</taxon>
    </lineage>
</organism>
<reference evidence="1 2" key="1">
    <citation type="journal article" date="2022" name="Nat. Plants">
        <title>Genomes of leafy and leafless Platanthera orchids illuminate the evolution of mycoheterotrophy.</title>
        <authorList>
            <person name="Li M.H."/>
            <person name="Liu K.W."/>
            <person name="Li Z."/>
            <person name="Lu H.C."/>
            <person name="Ye Q.L."/>
            <person name="Zhang D."/>
            <person name="Wang J.Y."/>
            <person name="Li Y.F."/>
            <person name="Zhong Z.M."/>
            <person name="Liu X."/>
            <person name="Yu X."/>
            <person name="Liu D.K."/>
            <person name="Tu X.D."/>
            <person name="Liu B."/>
            <person name="Hao Y."/>
            <person name="Liao X.Y."/>
            <person name="Jiang Y.T."/>
            <person name="Sun W.H."/>
            <person name="Chen J."/>
            <person name="Chen Y.Q."/>
            <person name="Ai Y."/>
            <person name="Zhai J.W."/>
            <person name="Wu S.S."/>
            <person name="Zhou Z."/>
            <person name="Hsiao Y.Y."/>
            <person name="Wu W.L."/>
            <person name="Chen Y.Y."/>
            <person name="Lin Y.F."/>
            <person name="Hsu J.L."/>
            <person name="Li C.Y."/>
            <person name="Wang Z.W."/>
            <person name="Zhao X."/>
            <person name="Zhong W.Y."/>
            <person name="Ma X.K."/>
            <person name="Ma L."/>
            <person name="Huang J."/>
            <person name="Chen G.Z."/>
            <person name="Huang M.Z."/>
            <person name="Huang L."/>
            <person name="Peng D.H."/>
            <person name="Luo Y.B."/>
            <person name="Zou S.Q."/>
            <person name="Chen S.P."/>
            <person name="Lan S."/>
            <person name="Tsai W.C."/>
            <person name="Van de Peer Y."/>
            <person name="Liu Z.J."/>
        </authorList>
    </citation>
    <scope>NUCLEOTIDE SEQUENCE [LARGE SCALE GENOMIC DNA]</scope>
    <source>
        <strain evidence="1">Lor287</strain>
    </source>
</reference>
<comment type="caution">
    <text evidence="1">The sequence shown here is derived from an EMBL/GenBank/DDBJ whole genome shotgun (WGS) entry which is preliminary data.</text>
</comment>
<protein>
    <submittedName>
        <fullName evidence="1">Uncharacterized protein</fullName>
    </submittedName>
</protein>
<gene>
    <name evidence="1" type="ORF">KSP39_PZI001138</name>
</gene>
<sequence>MMNYGCHADFIECAFDSIQNNEITFEVAYPYNAEKRKCVVNIVDVESLICEGGATIVGGNTEGAVIVNVREGVSGVELNGGDRPLLLRLLYTKERNKWSAAAWRVRWCALSITGFGIHHHRALRAATNDGHLPLVYQQLNIKNLPTFGDCRRNGFVNPIKNQDNAV</sequence>
<accession>A0AAP0C0H3</accession>
<keyword evidence="2" id="KW-1185">Reference proteome</keyword>
<dbReference type="AlphaFoldDB" id="A0AAP0C0H3"/>
<dbReference type="EMBL" id="JBBWWQ010000001">
    <property type="protein sequence ID" value="KAK8956967.1"/>
    <property type="molecule type" value="Genomic_DNA"/>
</dbReference>
<dbReference type="Proteomes" id="UP001418222">
    <property type="component" value="Unassembled WGS sequence"/>
</dbReference>
<proteinExistence type="predicted"/>